<dbReference type="InterPro" id="IPR012340">
    <property type="entry name" value="NA-bd_OB-fold"/>
</dbReference>
<proteinExistence type="inferred from homology"/>
<dbReference type="AlphaFoldDB" id="A0A1Q5T6S2"/>
<dbReference type="GO" id="GO:0006310">
    <property type="term" value="P:DNA recombination"/>
    <property type="evidence" value="ECO:0007669"/>
    <property type="project" value="InterPro"/>
</dbReference>
<keyword evidence="5 9" id="KW-0863">Zinc-finger</keyword>
<dbReference type="GO" id="GO:0006260">
    <property type="term" value="P:DNA replication"/>
    <property type="evidence" value="ECO:0007669"/>
    <property type="project" value="UniProtKB-KW"/>
</dbReference>
<dbReference type="InterPro" id="IPR007199">
    <property type="entry name" value="Rep_factor-A_N"/>
</dbReference>
<evidence type="ECO:0000256" key="9">
    <source>
        <dbReference type="RuleBase" id="RU364130"/>
    </source>
</evidence>
<dbReference type="Pfam" id="PF04057">
    <property type="entry name" value="Rep-A_N"/>
    <property type="match status" value="1"/>
</dbReference>
<dbReference type="NCBIfam" id="TIGR00617">
    <property type="entry name" value="rpa1"/>
    <property type="match status" value="1"/>
</dbReference>
<dbReference type="FunFam" id="2.40.50.140:FF:000117">
    <property type="entry name" value="Replication protein A subunit"/>
    <property type="match status" value="1"/>
</dbReference>
<dbReference type="GO" id="GO:0007004">
    <property type="term" value="P:telomere maintenance via telomerase"/>
    <property type="evidence" value="ECO:0007669"/>
    <property type="project" value="UniProtKB-ARBA"/>
</dbReference>
<feature type="compositionally biased region" description="Low complexity" evidence="10">
    <location>
        <begin position="144"/>
        <end position="159"/>
    </location>
</feature>
<dbReference type="GO" id="GO:0000781">
    <property type="term" value="C:chromosome, telomeric region"/>
    <property type="evidence" value="ECO:0007669"/>
    <property type="project" value="UniProtKB-ARBA"/>
</dbReference>
<accession>A0A1Q5T6S2</accession>
<dbReference type="CDD" id="cd04474">
    <property type="entry name" value="RPA1_DBD_A"/>
    <property type="match status" value="1"/>
</dbReference>
<feature type="region of interest" description="Disordered" evidence="10">
    <location>
        <begin position="119"/>
        <end position="167"/>
    </location>
</feature>
<comment type="subunit">
    <text evidence="9">Component of the heterotrimeric canonical replication protein A complex (RPA).</text>
</comment>
<reference evidence="14 15" key="1">
    <citation type="submission" date="2016-10" db="EMBL/GenBank/DDBJ databases">
        <title>Genome sequence of the ascomycete fungus Penicillium subrubescens.</title>
        <authorList>
            <person name="De Vries R.P."/>
            <person name="Peng M."/>
            <person name="Dilokpimol A."/>
            <person name="Hilden K."/>
            <person name="Makela M.R."/>
            <person name="Grigoriev I."/>
            <person name="Riley R."/>
            <person name="Granchi Z."/>
        </authorList>
    </citation>
    <scope>NUCLEOTIDE SEQUENCE [LARGE SCALE GENOMIC DNA]</scope>
    <source>
        <strain evidence="14 15">CBS 132785</strain>
    </source>
</reference>
<dbReference type="FunFam" id="2.40.50.140:FF:000064">
    <property type="entry name" value="Replication protein A subunit"/>
    <property type="match status" value="1"/>
</dbReference>
<comment type="subcellular location">
    <subcellularLocation>
        <location evidence="1 9">Nucleus</location>
    </subcellularLocation>
</comment>
<dbReference type="InterPro" id="IPR004591">
    <property type="entry name" value="Rfa1"/>
</dbReference>
<dbReference type="Pfam" id="PF16900">
    <property type="entry name" value="REPA_OB_2"/>
    <property type="match status" value="1"/>
</dbReference>
<dbReference type="CDD" id="cd04476">
    <property type="entry name" value="RPA1_DBD_C"/>
    <property type="match status" value="1"/>
</dbReference>
<evidence type="ECO:0000259" key="11">
    <source>
        <dbReference type="Pfam" id="PF04057"/>
    </source>
</evidence>
<dbReference type="PANTHER" id="PTHR47165:SF4">
    <property type="entry name" value="OS03G0429900 PROTEIN"/>
    <property type="match status" value="1"/>
</dbReference>
<feature type="domain" description="Replication factor-A protein 1 N-terminal" evidence="11">
    <location>
        <begin position="9"/>
        <end position="108"/>
    </location>
</feature>
<evidence type="ECO:0000259" key="12">
    <source>
        <dbReference type="Pfam" id="PF08646"/>
    </source>
</evidence>
<keyword evidence="6 9" id="KW-0862">Zinc</keyword>
<evidence type="ECO:0000256" key="5">
    <source>
        <dbReference type="ARBA" id="ARBA00022771"/>
    </source>
</evidence>
<evidence type="ECO:0000256" key="2">
    <source>
        <dbReference type="ARBA" id="ARBA00005690"/>
    </source>
</evidence>
<comment type="function">
    <text evidence="9">As part of the replication protein A (RPA/RP-A), a single-stranded DNA-binding heterotrimeric complex, may play an essential role in DNA replication, recombination and repair. Binds and stabilizes single-stranded DNA intermediates, preventing complementary DNA reannealing and recruiting different proteins involved in DNA metabolism.</text>
</comment>
<evidence type="ECO:0000256" key="7">
    <source>
        <dbReference type="ARBA" id="ARBA00023125"/>
    </source>
</evidence>
<feature type="compositionally biased region" description="Polar residues" evidence="10">
    <location>
        <begin position="132"/>
        <end position="141"/>
    </location>
</feature>
<comment type="similarity">
    <text evidence="2 9">Belongs to the replication factor A protein 1 family.</text>
</comment>
<dbReference type="CDD" id="cd04475">
    <property type="entry name" value="RPA1_DBD_B"/>
    <property type="match status" value="1"/>
</dbReference>
<evidence type="ECO:0000256" key="8">
    <source>
        <dbReference type="ARBA" id="ARBA00023242"/>
    </source>
</evidence>
<evidence type="ECO:0000256" key="6">
    <source>
        <dbReference type="ARBA" id="ARBA00022833"/>
    </source>
</evidence>
<dbReference type="Proteomes" id="UP000186955">
    <property type="component" value="Unassembled WGS sequence"/>
</dbReference>
<keyword evidence="3 9" id="KW-0235">DNA replication</keyword>
<keyword evidence="8 9" id="KW-0539">Nucleus</keyword>
<dbReference type="EMBL" id="MNBE01000701">
    <property type="protein sequence ID" value="OKO95845.1"/>
    <property type="molecule type" value="Genomic_DNA"/>
</dbReference>
<dbReference type="GO" id="GO:0008270">
    <property type="term" value="F:zinc ion binding"/>
    <property type="evidence" value="ECO:0007669"/>
    <property type="project" value="UniProtKB-KW"/>
</dbReference>
<dbReference type="STRING" id="1316194.A0A1Q5T6S2"/>
<evidence type="ECO:0000256" key="10">
    <source>
        <dbReference type="SAM" id="MobiDB-lite"/>
    </source>
</evidence>
<dbReference type="Gene3D" id="2.40.50.140">
    <property type="entry name" value="Nucleic acid-binding proteins"/>
    <property type="match status" value="4"/>
</dbReference>
<keyword evidence="7 9" id="KW-0238">DNA-binding</keyword>
<dbReference type="GO" id="GO:0003697">
    <property type="term" value="F:single-stranded DNA binding"/>
    <property type="evidence" value="ECO:0007669"/>
    <property type="project" value="UniProtKB-ARBA"/>
</dbReference>
<dbReference type="GO" id="GO:0006281">
    <property type="term" value="P:DNA repair"/>
    <property type="evidence" value="ECO:0007669"/>
    <property type="project" value="InterPro"/>
</dbReference>
<dbReference type="InterPro" id="IPR013955">
    <property type="entry name" value="Rep_factor-A_C"/>
</dbReference>
<dbReference type="FunFam" id="2.40.50.140:FF:000090">
    <property type="entry name" value="Replication protein A subunit"/>
    <property type="match status" value="1"/>
</dbReference>
<name>A0A1Q5T6S2_9EURO</name>
<evidence type="ECO:0000256" key="3">
    <source>
        <dbReference type="ARBA" id="ARBA00022705"/>
    </source>
</evidence>
<sequence>MASDAASQVTVGALGAIFDETKPQVREPIVQCVQVKPLPGQPGHPERYRAVFSDIANYVQTMLATQANHVVTDGSLRKGCFVRLKSFQANSVKGKKILIILDLEVLKELGEAEKIGEPKPLEIKAEEDEKPQPTTISSNGFYGSKPPSAPAQQSSRAQSTRGPSSSAHATIYPIEAISPYSNKWTIKARCTSKSNIKTWHNKNGEGKLFSVNLLDDSGEIRATGFNDQCDMLYELFQEGGVYYISSPCRVQIAKKQFTNLNNDYELTFERDTMVEKAEDQNDVPQIRFNFTTIGDLQSVEKDTTTDVIGILKDIGETSQIVSKGTGKPYDKRELNLVDNTGYSVRLTIWGASAVNFNVAPESVVAFKGVKVSDFGGRSLSLLSSGSMAVDPDIGEAHRLKGWYDAQGRTEAFTSHASLSGATNSNMKSDPFKTIAQVREEQLGMSDQVDYFSLKATVVFIRQESTWCYPACLSEGCNKKVTELDAGQWRCEMCDKTHPRPEYRYIMPISVSDHTGQLWLSCFDDTGRLIMGTSADNLMQLHESDNEAFQAVFHEANCRTWSFRCRAKIDTFGEQQRVRYQVSSAKAINYSEEASRLAEIINSYSLD</sequence>
<dbReference type="InterPro" id="IPR031657">
    <property type="entry name" value="REPA_OB_2"/>
</dbReference>
<feature type="domain" description="Replication protein A OB" evidence="13">
    <location>
        <begin position="293"/>
        <end position="390"/>
    </location>
</feature>
<dbReference type="GO" id="GO:0005662">
    <property type="term" value="C:DNA replication factor A complex"/>
    <property type="evidence" value="ECO:0007669"/>
    <property type="project" value="UniProtKB-ARBA"/>
</dbReference>
<evidence type="ECO:0000313" key="15">
    <source>
        <dbReference type="Proteomes" id="UP000186955"/>
    </source>
</evidence>
<evidence type="ECO:0000256" key="4">
    <source>
        <dbReference type="ARBA" id="ARBA00022723"/>
    </source>
</evidence>
<comment type="caution">
    <text evidence="14">The sequence shown here is derived from an EMBL/GenBank/DDBJ whole genome shotgun (WGS) entry which is preliminary data.</text>
</comment>
<evidence type="ECO:0000259" key="13">
    <source>
        <dbReference type="Pfam" id="PF16900"/>
    </source>
</evidence>
<dbReference type="CDD" id="cd04477">
    <property type="entry name" value="RPA1N"/>
    <property type="match status" value="1"/>
</dbReference>
<evidence type="ECO:0000313" key="14">
    <source>
        <dbReference type="EMBL" id="OKO95845.1"/>
    </source>
</evidence>
<dbReference type="InterPro" id="IPR047192">
    <property type="entry name" value="Euk_RPA1_DBD_C"/>
</dbReference>
<organism evidence="14 15">
    <name type="scientific">Penicillium subrubescens</name>
    <dbReference type="NCBI Taxonomy" id="1316194"/>
    <lineage>
        <taxon>Eukaryota</taxon>
        <taxon>Fungi</taxon>
        <taxon>Dikarya</taxon>
        <taxon>Ascomycota</taxon>
        <taxon>Pezizomycotina</taxon>
        <taxon>Eurotiomycetes</taxon>
        <taxon>Eurotiomycetidae</taxon>
        <taxon>Eurotiales</taxon>
        <taxon>Aspergillaceae</taxon>
        <taxon>Penicillium</taxon>
    </lineage>
</organism>
<dbReference type="OrthoDB" id="1751331at2759"/>
<dbReference type="SUPFAM" id="SSF50249">
    <property type="entry name" value="Nucleic acid-binding proteins"/>
    <property type="match status" value="4"/>
</dbReference>
<evidence type="ECO:0000256" key="1">
    <source>
        <dbReference type="ARBA" id="ARBA00004123"/>
    </source>
</evidence>
<dbReference type="PANTHER" id="PTHR47165">
    <property type="entry name" value="OS03G0429900 PROTEIN"/>
    <property type="match status" value="1"/>
</dbReference>
<gene>
    <name evidence="14" type="ORF">PENSUB_10866</name>
</gene>
<protein>
    <recommendedName>
        <fullName evidence="9">Replication protein A subunit</fullName>
    </recommendedName>
</protein>
<keyword evidence="15" id="KW-1185">Reference proteome</keyword>
<dbReference type="Pfam" id="PF08646">
    <property type="entry name" value="Rep_fac-A_C"/>
    <property type="match status" value="1"/>
</dbReference>
<dbReference type="FunFam" id="2.40.50.140:FF:000041">
    <property type="entry name" value="Replication protein A subunit"/>
    <property type="match status" value="1"/>
</dbReference>
<keyword evidence="4 9" id="KW-0479">Metal-binding</keyword>
<feature type="domain" description="Replication factor A C-terminal" evidence="12">
    <location>
        <begin position="450"/>
        <end position="596"/>
    </location>
</feature>